<evidence type="ECO:0000259" key="1">
    <source>
        <dbReference type="PROSITE" id="PS50910"/>
    </source>
</evidence>
<dbReference type="InterPro" id="IPR007842">
    <property type="entry name" value="HEPN_dom"/>
</dbReference>
<dbReference type="Pfam" id="PF05168">
    <property type="entry name" value="HEPN"/>
    <property type="match status" value="1"/>
</dbReference>
<accession>A0A832A9S7</accession>
<proteinExistence type="predicted"/>
<dbReference type="EMBL" id="DTAU01000026">
    <property type="protein sequence ID" value="HFQ78272.1"/>
    <property type="molecule type" value="Genomic_DNA"/>
</dbReference>
<dbReference type="Gene3D" id="1.20.120.330">
    <property type="entry name" value="Nucleotidyltransferases domain 2"/>
    <property type="match status" value="1"/>
</dbReference>
<dbReference type="SMART" id="SM00748">
    <property type="entry name" value="HEPN"/>
    <property type="match status" value="1"/>
</dbReference>
<name>A0A832A9S7_9CREN</name>
<feature type="domain" description="HEPN" evidence="1">
    <location>
        <begin position="9"/>
        <end position="118"/>
    </location>
</feature>
<dbReference type="PROSITE" id="PS50910">
    <property type="entry name" value="HEPN"/>
    <property type="match status" value="1"/>
</dbReference>
<dbReference type="AlphaFoldDB" id="A0A832A9S7"/>
<reference evidence="2" key="1">
    <citation type="journal article" date="2020" name="mSystems">
        <title>Genome- and Community-Level Interaction Insights into Carbon Utilization and Element Cycling Functions of Hydrothermarchaeota in Hydrothermal Sediment.</title>
        <authorList>
            <person name="Zhou Z."/>
            <person name="Liu Y."/>
            <person name="Xu W."/>
            <person name="Pan J."/>
            <person name="Luo Z.H."/>
            <person name="Li M."/>
        </authorList>
    </citation>
    <scope>NUCLEOTIDE SEQUENCE</scope>
    <source>
        <strain evidence="2">SpSt-629</strain>
    </source>
</reference>
<dbReference type="SUPFAM" id="SSF81593">
    <property type="entry name" value="Nucleotidyltransferase substrate binding subunit/domain"/>
    <property type="match status" value="1"/>
</dbReference>
<organism evidence="2">
    <name type="scientific">Ignisphaera aggregans</name>
    <dbReference type="NCBI Taxonomy" id="334771"/>
    <lineage>
        <taxon>Archaea</taxon>
        <taxon>Thermoproteota</taxon>
        <taxon>Thermoprotei</taxon>
        <taxon>Desulfurococcales</taxon>
        <taxon>Desulfurococcaceae</taxon>
        <taxon>Ignisphaera</taxon>
    </lineage>
</organism>
<sequence>MVSRFRDWLRQSERNMASAVANYREGIYEEVCFESHQAAEKAIKALLNYLNKERRGYSLLFLVSEASIEVPEEVRRCILDLDKHYIPSRYPDIFDEGAPLDYYTKEDAEKCLSCANKVIEWVKSIVK</sequence>
<protein>
    <submittedName>
        <fullName evidence="2">HEPN domain-containing protein</fullName>
    </submittedName>
</protein>
<comment type="caution">
    <text evidence="2">The sequence shown here is derived from an EMBL/GenBank/DDBJ whole genome shotgun (WGS) entry which is preliminary data.</text>
</comment>
<gene>
    <name evidence="2" type="ORF">ENT99_01030</name>
</gene>
<evidence type="ECO:0000313" key="2">
    <source>
        <dbReference type="EMBL" id="HFQ78272.1"/>
    </source>
</evidence>